<dbReference type="GO" id="GO:0003677">
    <property type="term" value="F:DNA binding"/>
    <property type="evidence" value="ECO:0007669"/>
    <property type="project" value="InterPro"/>
</dbReference>
<evidence type="ECO:0000256" key="3">
    <source>
        <dbReference type="ARBA" id="ARBA00022801"/>
    </source>
</evidence>
<evidence type="ECO:0000256" key="4">
    <source>
        <dbReference type="ARBA" id="ARBA00023204"/>
    </source>
</evidence>
<dbReference type="GO" id="GO:0006284">
    <property type="term" value="P:base-excision repair"/>
    <property type="evidence" value="ECO:0007669"/>
    <property type="project" value="InterPro"/>
</dbReference>
<accession>A0A927G8Y0</accession>
<evidence type="ECO:0000256" key="2">
    <source>
        <dbReference type="ARBA" id="ARBA00022763"/>
    </source>
</evidence>
<keyword evidence="3 5" id="KW-0378">Hydrolase</keyword>
<dbReference type="PANTHER" id="PTHR10429">
    <property type="entry name" value="DNA-3-METHYLADENINE GLYCOSYLASE"/>
    <property type="match status" value="1"/>
</dbReference>
<dbReference type="NCBIfam" id="NF002003">
    <property type="entry name" value="PRK00802.1-3"/>
    <property type="match status" value="1"/>
</dbReference>
<dbReference type="InterPro" id="IPR036995">
    <property type="entry name" value="MPG_sf"/>
</dbReference>
<evidence type="ECO:0000313" key="7">
    <source>
        <dbReference type="Proteomes" id="UP000610846"/>
    </source>
</evidence>
<keyword evidence="2 5" id="KW-0227">DNA damage</keyword>
<dbReference type="SUPFAM" id="SSF50486">
    <property type="entry name" value="FMT C-terminal domain-like"/>
    <property type="match status" value="1"/>
</dbReference>
<dbReference type="Gene3D" id="3.10.300.10">
    <property type="entry name" value="Methylpurine-DNA glycosylase (MPG)"/>
    <property type="match status" value="1"/>
</dbReference>
<dbReference type="GO" id="GO:0003905">
    <property type="term" value="F:alkylbase DNA N-glycosylase activity"/>
    <property type="evidence" value="ECO:0007669"/>
    <property type="project" value="InterPro"/>
</dbReference>
<evidence type="ECO:0000256" key="1">
    <source>
        <dbReference type="ARBA" id="ARBA00009232"/>
    </source>
</evidence>
<dbReference type="EC" id="3.2.2.-" evidence="5"/>
<comment type="similarity">
    <text evidence="1 5">Belongs to the DNA glycosylase MPG family.</text>
</comment>
<dbReference type="InterPro" id="IPR003180">
    <property type="entry name" value="MPG"/>
</dbReference>
<dbReference type="Proteomes" id="UP000610846">
    <property type="component" value="Unassembled WGS sequence"/>
</dbReference>
<dbReference type="EMBL" id="JACYHB010000006">
    <property type="protein sequence ID" value="MBD8079138.1"/>
    <property type="molecule type" value="Genomic_DNA"/>
</dbReference>
<keyword evidence="4 5" id="KW-0234">DNA repair</keyword>
<dbReference type="PANTHER" id="PTHR10429:SF0">
    <property type="entry name" value="DNA-3-METHYLADENINE GLYCOSYLASE"/>
    <property type="match status" value="1"/>
</dbReference>
<gene>
    <name evidence="6" type="ORF">IF651_08755</name>
</gene>
<keyword evidence="7" id="KW-1185">Reference proteome</keyword>
<dbReference type="AlphaFoldDB" id="A0A927G8Y0"/>
<dbReference type="FunFam" id="3.10.300.10:FF:000001">
    <property type="entry name" value="Putative 3-methyladenine DNA glycosylase"/>
    <property type="match status" value="1"/>
</dbReference>
<protein>
    <recommendedName>
        <fullName evidence="5">Putative 3-methyladenine DNA glycosylase</fullName>
        <ecNumber evidence="5">3.2.2.-</ecNumber>
    </recommendedName>
</protein>
<dbReference type="InterPro" id="IPR011034">
    <property type="entry name" value="Formyl_transferase-like_C_sf"/>
</dbReference>
<dbReference type="RefSeq" id="WP_191828735.1">
    <property type="nucleotide sequence ID" value="NZ_JACYHB010000006.1"/>
</dbReference>
<organism evidence="6 7">
    <name type="scientific">Cellulosimicrobium arenosum</name>
    <dbReference type="NCBI Taxonomy" id="2708133"/>
    <lineage>
        <taxon>Bacteria</taxon>
        <taxon>Bacillati</taxon>
        <taxon>Actinomycetota</taxon>
        <taxon>Actinomycetes</taxon>
        <taxon>Micrococcales</taxon>
        <taxon>Promicromonosporaceae</taxon>
        <taxon>Cellulosimicrobium</taxon>
    </lineage>
</organism>
<evidence type="ECO:0000313" key="6">
    <source>
        <dbReference type="EMBL" id="MBD8079138.1"/>
    </source>
</evidence>
<dbReference type="Pfam" id="PF02245">
    <property type="entry name" value="Pur_DNA_glyco"/>
    <property type="match status" value="1"/>
</dbReference>
<comment type="caution">
    <text evidence="6">The sequence shown here is derived from an EMBL/GenBank/DDBJ whole genome shotgun (WGS) entry which is preliminary data.</text>
</comment>
<dbReference type="CDD" id="cd00540">
    <property type="entry name" value="AAG"/>
    <property type="match status" value="1"/>
</dbReference>
<reference evidence="6" key="2">
    <citation type="submission" date="2020-09" db="EMBL/GenBank/DDBJ databases">
        <authorList>
            <person name="Yu Y."/>
        </authorList>
    </citation>
    <scope>NUCLEOTIDE SEQUENCE</scope>
    <source>
        <strain evidence="6">KCTC 49039</strain>
    </source>
</reference>
<dbReference type="NCBIfam" id="TIGR00567">
    <property type="entry name" value="3mg"/>
    <property type="match status" value="1"/>
</dbReference>
<sequence>MPEPTTRSAPGAAAPEFVVPWDVPGRGWFARDVHDVARDLLGSLLTRRSEAGDVTLRISEVEAYDGERDPGSHAYRGRTERNRAMYGEPGRLYVYRHLGLHHCVNVVTGPVGRPSAVLIRAGEVVRGADTARARRSAVGRCDSDQQIARGPARLAVSLDLDLRHYGAVLTDPDGELVLHRAPTPGRPAVAAGPRVGVSGTGGDGTLYPWRYWLAGDRTVSAYRRVSTRAR</sequence>
<keyword evidence="6" id="KW-0326">Glycosidase</keyword>
<dbReference type="HAMAP" id="MF_00527">
    <property type="entry name" value="3MGH"/>
    <property type="match status" value="1"/>
</dbReference>
<name>A0A927G8Y0_9MICO</name>
<proteinExistence type="inferred from homology"/>
<reference evidence="6" key="1">
    <citation type="journal article" date="2018" name="Curr. Microbiol.">
        <title>Cellulosimicrobium arenosum sp. nov., Isolated from Marine Sediment Sand.</title>
        <authorList>
            <person name="Oh M."/>
            <person name="Kim J.H."/>
            <person name="Yoon J.H."/>
            <person name="Schumann P."/>
            <person name="Kim W."/>
        </authorList>
    </citation>
    <scope>NUCLEOTIDE SEQUENCE</scope>
    <source>
        <strain evidence="6">KCTC 49039</strain>
    </source>
</reference>
<evidence type="ECO:0000256" key="5">
    <source>
        <dbReference type="HAMAP-Rule" id="MF_00527"/>
    </source>
</evidence>